<dbReference type="Pfam" id="PF00335">
    <property type="entry name" value="Tetraspanin"/>
    <property type="match status" value="1"/>
</dbReference>
<keyword evidence="3 5" id="KW-1133">Transmembrane helix</keyword>
<keyword evidence="2 5" id="KW-0812">Transmembrane</keyword>
<sequence>MVLGFLGCCGAVQESECMLLLFFIGLLAILLLQIVAGILGALFKPQIEETLDKTFAENAAKLSGSAQMDREFQAIFRKFEINAS</sequence>
<protein>
    <submittedName>
        <fullName evidence="7">Tetraspanin-8</fullName>
    </submittedName>
</protein>
<reference evidence="7" key="1">
    <citation type="submission" date="2025-08" db="UniProtKB">
        <authorList>
            <consortium name="RefSeq"/>
        </authorList>
    </citation>
    <scope>IDENTIFICATION</scope>
</reference>
<keyword evidence="6" id="KW-1185">Reference proteome</keyword>
<dbReference type="GeneID" id="110075141"/>
<evidence type="ECO:0000256" key="3">
    <source>
        <dbReference type="ARBA" id="ARBA00022989"/>
    </source>
</evidence>
<evidence type="ECO:0000256" key="5">
    <source>
        <dbReference type="SAM" id="Phobius"/>
    </source>
</evidence>
<evidence type="ECO:0000313" key="6">
    <source>
        <dbReference type="Proteomes" id="UP001652642"/>
    </source>
</evidence>
<dbReference type="InterPro" id="IPR018499">
    <property type="entry name" value="Tetraspanin/Peripherin"/>
</dbReference>
<evidence type="ECO:0000256" key="2">
    <source>
        <dbReference type="ARBA" id="ARBA00022692"/>
    </source>
</evidence>
<dbReference type="Proteomes" id="UP001652642">
    <property type="component" value="Chromosome 5"/>
</dbReference>
<keyword evidence="4 5" id="KW-0472">Membrane</keyword>
<gene>
    <name evidence="7" type="primary">TSPAN8</name>
</gene>
<feature type="transmembrane region" description="Helical" evidence="5">
    <location>
        <begin position="20"/>
        <end position="43"/>
    </location>
</feature>
<evidence type="ECO:0000256" key="1">
    <source>
        <dbReference type="ARBA" id="ARBA00004141"/>
    </source>
</evidence>
<dbReference type="CTD" id="7103"/>
<name>A0A6J0T375_9SAUR</name>
<comment type="subcellular location">
    <subcellularLocation>
        <location evidence="1">Membrane</location>
        <topology evidence="1">Multi-pass membrane protein</topology>
    </subcellularLocation>
</comment>
<dbReference type="AlphaFoldDB" id="A0A6J0T375"/>
<accession>A0A6J0T375</accession>
<dbReference type="GO" id="GO:0005886">
    <property type="term" value="C:plasma membrane"/>
    <property type="evidence" value="ECO:0007669"/>
    <property type="project" value="TreeGrafter"/>
</dbReference>
<dbReference type="PANTHER" id="PTHR19282:SF380">
    <property type="entry name" value="TETRASPANIN-8"/>
    <property type="match status" value="1"/>
</dbReference>
<dbReference type="PANTHER" id="PTHR19282">
    <property type="entry name" value="TETRASPANIN"/>
    <property type="match status" value="1"/>
</dbReference>
<dbReference type="RefSeq" id="XP_020641733.2">
    <property type="nucleotide sequence ID" value="XM_020786074.2"/>
</dbReference>
<evidence type="ECO:0000313" key="7">
    <source>
        <dbReference type="RefSeq" id="XP_020641733.2"/>
    </source>
</evidence>
<evidence type="ECO:0000256" key="4">
    <source>
        <dbReference type="ARBA" id="ARBA00023136"/>
    </source>
</evidence>
<organism evidence="6 7">
    <name type="scientific">Pogona vitticeps</name>
    <name type="common">central bearded dragon</name>
    <dbReference type="NCBI Taxonomy" id="103695"/>
    <lineage>
        <taxon>Eukaryota</taxon>
        <taxon>Metazoa</taxon>
        <taxon>Chordata</taxon>
        <taxon>Craniata</taxon>
        <taxon>Vertebrata</taxon>
        <taxon>Euteleostomi</taxon>
        <taxon>Lepidosauria</taxon>
        <taxon>Squamata</taxon>
        <taxon>Bifurcata</taxon>
        <taxon>Unidentata</taxon>
        <taxon>Episquamata</taxon>
        <taxon>Toxicofera</taxon>
        <taxon>Iguania</taxon>
        <taxon>Acrodonta</taxon>
        <taxon>Agamidae</taxon>
        <taxon>Amphibolurinae</taxon>
        <taxon>Pogona</taxon>
    </lineage>
</organism>
<proteinExistence type="predicted"/>